<dbReference type="RefSeq" id="WP_406696746.1">
    <property type="nucleotide sequence ID" value="NZ_CP155447.1"/>
</dbReference>
<proteinExistence type="predicted"/>
<evidence type="ECO:0008006" key="2">
    <source>
        <dbReference type="Google" id="ProtNLM"/>
    </source>
</evidence>
<dbReference type="EMBL" id="CP155447">
    <property type="protein sequence ID" value="XBH04002.1"/>
    <property type="molecule type" value="Genomic_DNA"/>
</dbReference>
<reference evidence="1" key="1">
    <citation type="submission" date="2024-05" db="EMBL/GenBank/DDBJ databases">
        <title>Planctomycetes of the genus Singulisphaera possess chitinolytic capabilities.</title>
        <authorList>
            <person name="Ivanova A."/>
        </authorList>
    </citation>
    <scope>NUCLEOTIDE SEQUENCE</scope>
    <source>
        <strain evidence="1">Ch08T</strain>
    </source>
</reference>
<dbReference type="AlphaFoldDB" id="A0AAU7CFT3"/>
<name>A0AAU7CFT3_9BACT</name>
<protein>
    <recommendedName>
        <fullName evidence="2">DUF1080 domain-containing protein</fullName>
    </recommendedName>
</protein>
<gene>
    <name evidence="1" type="ORF">V5E97_37740</name>
</gene>
<sequence>MSVEELAKKQATTYGYENGVWYSQSRGVAQYVGKPLAPPLPEFEAEIQVRVVGKATLNRGSAVIHFFAEEPGQTIENSRRSFQVRIDGQGKLYLEARESKDKLEAVVPWMGPVTHPAIKKGGELNSIKFRVFKHQLEIFVNSESVCEPVEFDWSLIPMRLGFGSESQAGVVRVEWDRVEFRKLDPSTAPALRLGPVFYSDDFNDPTSGWSLDSTGMCKREYDNGLFSFLAQRGWDGSFTAERASKLLPHNFQVEVVGRILAEAPIVKGAWGVIIGREDGRGVDIKIDRNAVLTLVPSFWGAEKFPNDQRVGPIVHPAIRPADQFNKLTVRVKNREVQIYVNSVRVCEPISIDWDLLPAAAHFNLQKPDSDTRLRVDYDRIELRELAP</sequence>
<organism evidence="1">
    <name type="scientific">Singulisphaera sp. Ch08</name>
    <dbReference type="NCBI Taxonomy" id="3120278"/>
    <lineage>
        <taxon>Bacteria</taxon>
        <taxon>Pseudomonadati</taxon>
        <taxon>Planctomycetota</taxon>
        <taxon>Planctomycetia</taxon>
        <taxon>Isosphaerales</taxon>
        <taxon>Isosphaeraceae</taxon>
        <taxon>Singulisphaera</taxon>
    </lineage>
</organism>
<accession>A0AAU7CFT3</accession>
<evidence type="ECO:0000313" key="1">
    <source>
        <dbReference type="EMBL" id="XBH04002.1"/>
    </source>
</evidence>